<comment type="caution">
    <text evidence="3">The sequence shown here is derived from an EMBL/GenBank/DDBJ whole genome shotgun (WGS) entry which is preliminary data.</text>
</comment>
<dbReference type="EMBL" id="WEGH01000001">
    <property type="protein sequence ID" value="MQY03178.1"/>
    <property type="molecule type" value="Genomic_DNA"/>
</dbReference>
<accession>A0A7K0BPR7</accession>
<dbReference type="Gene3D" id="3.40.50.10780">
    <property type="entry name" value="Dipeptide transport protein"/>
    <property type="match status" value="1"/>
</dbReference>
<dbReference type="EC" id="3.4.11.-" evidence="3"/>
<keyword evidence="4" id="KW-1185">Reference proteome</keyword>
<organism evidence="3 4">
    <name type="scientific">Actinomadura macrotermitis</name>
    <dbReference type="NCBI Taxonomy" id="2585200"/>
    <lineage>
        <taxon>Bacteria</taxon>
        <taxon>Bacillati</taxon>
        <taxon>Actinomycetota</taxon>
        <taxon>Actinomycetes</taxon>
        <taxon>Streptosporangiales</taxon>
        <taxon>Thermomonosporaceae</taxon>
        <taxon>Actinomadura</taxon>
    </lineage>
</organism>
<gene>
    <name evidence="3" type="primary">dppA</name>
    <name evidence="3" type="ORF">ACRB68_12190</name>
</gene>
<dbReference type="SUPFAM" id="SSF63992">
    <property type="entry name" value="Dipeptide transport protein"/>
    <property type="match status" value="1"/>
</dbReference>
<proteinExistence type="predicted"/>
<dbReference type="CDD" id="cd08663">
    <property type="entry name" value="DAP_dppA_1"/>
    <property type="match status" value="1"/>
</dbReference>
<dbReference type="GO" id="GO:0046872">
    <property type="term" value="F:metal ion binding"/>
    <property type="evidence" value="ECO:0007669"/>
    <property type="project" value="UniProtKB-KW"/>
</dbReference>
<feature type="active site" description="Nucleophile" evidence="1">
    <location>
        <position position="116"/>
    </location>
</feature>
<feature type="binding site" evidence="2">
    <location>
        <position position="10"/>
    </location>
    <ligand>
        <name>Zn(2+)</name>
        <dbReference type="ChEBI" id="CHEBI:29105"/>
        <label>1</label>
    </ligand>
</feature>
<keyword evidence="3" id="KW-0031">Aminopeptidase</keyword>
<evidence type="ECO:0000256" key="2">
    <source>
        <dbReference type="PIRSR" id="PIRSR015853-2"/>
    </source>
</evidence>
<keyword evidence="2" id="KW-0479">Metal-binding</keyword>
<keyword evidence="3" id="KW-0645">Protease</keyword>
<feature type="binding site" evidence="2">
    <location>
        <position position="60"/>
    </location>
    <ligand>
        <name>Zn(2+)</name>
        <dbReference type="ChEBI" id="CHEBI:29105"/>
        <label>2</label>
    </ligand>
</feature>
<dbReference type="InterPro" id="IPR036177">
    <property type="entry name" value="Peptidase_M55_sf"/>
</dbReference>
<feature type="binding site" evidence="2">
    <location>
        <position position="104"/>
    </location>
    <ligand>
        <name>Zn(2+)</name>
        <dbReference type="ChEBI" id="CHEBI:29105"/>
        <label>2</label>
    </ligand>
</feature>
<evidence type="ECO:0000256" key="1">
    <source>
        <dbReference type="PIRSR" id="PIRSR015853-1"/>
    </source>
</evidence>
<dbReference type="PIRSF" id="PIRSF015853">
    <property type="entry name" value="Pep_DppA"/>
    <property type="match status" value="1"/>
</dbReference>
<dbReference type="Gene3D" id="3.30.1360.130">
    <property type="entry name" value="Dipeptide transport protein"/>
    <property type="match status" value="1"/>
</dbReference>
<dbReference type="InterPro" id="IPR007035">
    <property type="entry name" value="Peptidase_M55"/>
</dbReference>
<keyword evidence="2" id="KW-0862">Zinc</keyword>
<feature type="binding site" evidence="2">
    <location>
        <position position="135"/>
    </location>
    <ligand>
        <name>Zn(2+)</name>
        <dbReference type="ChEBI" id="CHEBI:29105"/>
        <label>2</label>
    </ligand>
</feature>
<evidence type="ECO:0000313" key="4">
    <source>
        <dbReference type="Proteomes" id="UP000487268"/>
    </source>
</evidence>
<dbReference type="Pfam" id="PF04951">
    <property type="entry name" value="Peptidase_M55"/>
    <property type="match status" value="1"/>
</dbReference>
<sequence>MKIFVSVDMEGVSGLTDPEEMRAGGRGYERGCELMTGDANAAIRAAFDASAAEVVVADAHGGGRNLRADLIDPRCTLVRGPYKPMRMAEGLDASFDAAVYVGYHARAGTARGVLNHTWMGREIHNVHLNGRIAGEILLMAAYAGTLGVPVALVTGDAAACAEAREVLGDVPAVAVKTGSDRYAAALVPPARAQQMIYEAGRDALSEVANWRTCEVDPPYTLRVEWNATAIAQSCAVIPGVELVGPRTTEFTTDDYTQIVGLLGVCATIAGDVGCTGRHYG</sequence>
<keyword evidence="3" id="KW-0378">Hydrolase</keyword>
<dbReference type="RefSeq" id="WP_328593817.1">
    <property type="nucleotide sequence ID" value="NZ_WEGH01000001.1"/>
</dbReference>
<feature type="binding site" evidence="2">
    <location>
        <position position="8"/>
    </location>
    <ligand>
        <name>Zn(2+)</name>
        <dbReference type="ChEBI" id="CHEBI:29105"/>
        <label>1</label>
    </ligand>
</feature>
<name>A0A7K0BPR7_9ACTN</name>
<feature type="binding site" evidence="2">
    <location>
        <position position="8"/>
    </location>
    <ligand>
        <name>Zn(2+)</name>
        <dbReference type="ChEBI" id="CHEBI:29105"/>
        <label>2</label>
    </ligand>
</feature>
<reference evidence="3 4" key="1">
    <citation type="submission" date="2019-10" db="EMBL/GenBank/DDBJ databases">
        <title>Actinomadura rubteroloni sp. nov. and Actinomadura macrotermitis sp. nov., isolated from the gut of fungus growing-termite Macrotermes natalensis.</title>
        <authorList>
            <person name="Benndorf R."/>
            <person name="Martin K."/>
            <person name="Kuefner M."/>
            <person name="De Beer W."/>
            <person name="Kaster A.-K."/>
            <person name="Vollmers J."/>
            <person name="Poulsen M."/>
            <person name="Beemelmanns C."/>
        </authorList>
    </citation>
    <scope>NUCLEOTIDE SEQUENCE [LARGE SCALE GENOMIC DNA]</scope>
    <source>
        <strain evidence="3 4">RB68</strain>
    </source>
</reference>
<dbReference type="AlphaFoldDB" id="A0A7K0BPR7"/>
<dbReference type="InterPro" id="IPR027476">
    <property type="entry name" value="DppA_N"/>
</dbReference>
<evidence type="ECO:0000313" key="3">
    <source>
        <dbReference type="EMBL" id="MQY03178.1"/>
    </source>
</evidence>
<dbReference type="Proteomes" id="UP000487268">
    <property type="component" value="Unassembled WGS sequence"/>
</dbReference>
<dbReference type="GO" id="GO:0004177">
    <property type="term" value="F:aminopeptidase activity"/>
    <property type="evidence" value="ECO:0007669"/>
    <property type="project" value="UniProtKB-KW"/>
</dbReference>
<protein>
    <submittedName>
        <fullName evidence="3">D-aminopeptidase</fullName>
        <ecNumber evidence="3">3.4.11.-</ecNumber>
    </submittedName>
</protein>